<dbReference type="GO" id="GO:0016836">
    <property type="term" value="F:hydro-lyase activity"/>
    <property type="evidence" value="ECO:0007669"/>
    <property type="project" value="UniProtKB-ARBA"/>
</dbReference>
<dbReference type="HOGENOM" id="CLU_030130_6_0_1"/>
<dbReference type="InterPro" id="IPR003010">
    <property type="entry name" value="C-N_Hydrolase"/>
</dbReference>
<dbReference type="GO" id="GO:0000257">
    <property type="term" value="F:nitrilase activity"/>
    <property type="evidence" value="ECO:0007669"/>
    <property type="project" value="UniProtKB-ARBA"/>
</dbReference>
<organism evidence="5 6">
    <name type="scientific">Exophiala sideris</name>
    <dbReference type="NCBI Taxonomy" id="1016849"/>
    <lineage>
        <taxon>Eukaryota</taxon>
        <taxon>Fungi</taxon>
        <taxon>Dikarya</taxon>
        <taxon>Ascomycota</taxon>
        <taxon>Pezizomycotina</taxon>
        <taxon>Eurotiomycetes</taxon>
        <taxon>Chaetothyriomycetidae</taxon>
        <taxon>Chaetothyriales</taxon>
        <taxon>Herpotrichiellaceae</taxon>
        <taxon>Exophiala</taxon>
    </lineage>
</organism>
<accession>A0A0D1YBC9</accession>
<keyword evidence="2" id="KW-0378">Hydrolase</keyword>
<evidence type="ECO:0000313" key="6">
    <source>
        <dbReference type="Proteomes" id="UP000053599"/>
    </source>
</evidence>
<dbReference type="PROSITE" id="PS00920">
    <property type="entry name" value="NITRIL_CHT_1"/>
    <property type="match status" value="1"/>
</dbReference>
<dbReference type="SUPFAM" id="SSF56317">
    <property type="entry name" value="Carbon-nitrogen hydrolase"/>
    <property type="match status" value="1"/>
</dbReference>
<reference evidence="5 6" key="1">
    <citation type="submission" date="2015-01" db="EMBL/GenBank/DDBJ databases">
        <title>The Genome Sequence of Exophiala sideris CBS121828.</title>
        <authorList>
            <consortium name="The Broad Institute Genomics Platform"/>
            <person name="Cuomo C."/>
            <person name="de Hoog S."/>
            <person name="Gorbushina A."/>
            <person name="Stielow B."/>
            <person name="Teixiera M."/>
            <person name="Abouelleil A."/>
            <person name="Chapman S.B."/>
            <person name="Priest M."/>
            <person name="Young S.K."/>
            <person name="Wortman J."/>
            <person name="Nusbaum C."/>
            <person name="Birren B."/>
        </authorList>
    </citation>
    <scope>NUCLEOTIDE SEQUENCE [LARGE SCALE GENOMIC DNA]</scope>
    <source>
        <strain evidence="5 6">CBS 121828</strain>
    </source>
</reference>
<dbReference type="PROSITE" id="PS50263">
    <property type="entry name" value="CN_HYDROLASE"/>
    <property type="match status" value="1"/>
</dbReference>
<dbReference type="InterPro" id="IPR000132">
    <property type="entry name" value="Nitrilase/CN_hydratase_CS"/>
</dbReference>
<proteinExistence type="inferred from homology"/>
<evidence type="ECO:0000256" key="3">
    <source>
        <dbReference type="PROSITE-ProRule" id="PRU10139"/>
    </source>
</evidence>
<dbReference type="OrthoDB" id="10250282at2759"/>
<feature type="active site" description="Proton acceptor" evidence="3">
    <location>
        <position position="46"/>
    </location>
</feature>
<gene>
    <name evidence="5" type="ORF">PV11_07835</name>
</gene>
<dbReference type="Proteomes" id="UP000053599">
    <property type="component" value="Unassembled WGS sequence"/>
</dbReference>
<sequence>MSIRKYKAATVQSEPCWFDLQAGVAKTIKFIREAAQNGCSLIAFSEVWLPGYPNFLWGGNYRENIPMVAKYMQNSMSAHGPEMARIRQAAAENSIYVCLGFSERDGGSLYLAQTLIDSHGKVLLHRRKIKPTHVERTLFGDSTGDSLNNVVATPLGKIGMLNCWEHFQPLLKYHTYAQGEQVHIAAWPFNGDYLGLGEPWSVCNEANEVTASRMYALEGQAYVLVTNQCVTPEGVKKNSVGQAASEGSFMLSGGGGNSGCFGPDGRKLTADVDPLFDGLIYVDIDLDQIDLAKAIADPVGHYSRPDLLRLLVDDEPKHYTVKVKNNTVMNNLYDAGPTLTSRFKGLEETISEHNLNLDTISSLGSEWTDGSRA</sequence>
<protein>
    <recommendedName>
        <fullName evidence="4">CN hydrolase domain-containing protein</fullName>
    </recommendedName>
</protein>
<evidence type="ECO:0000259" key="4">
    <source>
        <dbReference type="PROSITE" id="PS50263"/>
    </source>
</evidence>
<dbReference type="InterPro" id="IPR044149">
    <property type="entry name" value="Nitrilases_CHs"/>
</dbReference>
<evidence type="ECO:0000256" key="2">
    <source>
        <dbReference type="ARBA" id="ARBA00022801"/>
    </source>
</evidence>
<dbReference type="Pfam" id="PF00795">
    <property type="entry name" value="CN_hydrolase"/>
    <property type="match status" value="1"/>
</dbReference>
<dbReference type="FunFam" id="3.60.110.10:FF:000011">
    <property type="entry name" value="Cyanide hydratase"/>
    <property type="match status" value="1"/>
</dbReference>
<dbReference type="InterPro" id="IPR036526">
    <property type="entry name" value="C-N_Hydrolase_sf"/>
</dbReference>
<dbReference type="PANTHER" id="PTHR46044:SF1">
    <property type="entry name" value="CN HYDROLASE DOMAIN-CONTAINING PROTEIN"/>
    <property type="match status" value="1"/>
</dbReference>
<evidence type="ECO:0000256" key="1">
    <source>
        <dbReference type="ARBA" id="ARBA00008129"/>
    </source>
</evidence>
<comment type="similarity">
    <text evidence="1">Belongs to the carbon-nitrogen hydrolase superfamily. Nitrilase family.</text>
</comment>
<dbReference type="AlphaFoldDB" id="A0A0D1YBC9"/>
<dbReference type="EMBL" id="KN846953">
    <property type="protein sequence ID" value="KIV80327.1"/>
    <property type="molecule type" value="Genomic_DNA"/>
</dbReference>
<name>A0A0D1YBC9_9EURO</name>
<evidence type="ECO:0000313" key="5">
    <source>
        <dbReference type="EMBL" id="KIV80327.1"/>
    </source>
</evidence>
<dbReference type="Gene3D" id="3.60.110.10">
    <property type="entry name" value="Carbon-nitrogen hydrolase"/>
    <property type="match status" value="1"/>
</dbReference>
<dbReference type="PANTHER" id="PTHR46044">
    <property type="entry name" value="NITRILASE"/>
    <property type="match status" value="1"/>
</dbReference>
<dbReference type="CDD" id="cd07564">
    <property type="entry name" value="nitrilases_CHs"/>
    <property type="match status" value="1"/>
</dbReference>
<dbReference type="STRING" id="1016849.A0A0D1YBC9"/>
<feature type="domain" description="CN hydrolase" evidence="4">
    <location>
        <begin position="6"/>
        <end position="286"/>
    </location>
</feature>